<dbReference type="OrthoDB" id="6078042at2759"/>
<proteinExistence type="predicted"/>
<accession>A0A1X7SPW9</accession>
<evidence type="ECO:0000313" key="1">
    <source>
        <dbReference type="EnsemblMetazoa" id="Aqu2.1.04128_001"/>
    </source>
</evidence>
<name>A0A1X7SPW9_AMPQE</name>
<protein>
    <submittedName>
        <fullName evidence="1">Uncharacterized protein</fullName>
    </submittedName>
</protein>
<sequence length="119" mass="13712">CPNKEEQCYCIVDEEYQVANCLLCDSSDISEKDEMCWCWFGLESDSGLADIKKDILLNTTHLHDVRMLLKEGKFSNAEWFDFGLGLGLYYDTLKSIEKDYPRDTKGCVRECSGEMVRES</sequence>
<dbReference type="AlphaFoldDB" id="A0A1X7SPW9"/>
<dbReference type="EnsemblMetazoa" id="Aqu2.1.04128_001">
    <property type="protein sequence ID" value="Aqu2.1.04128_001"/>
    <property type="gene ID" value="Aqu2.1.04128"/>
</dbReference>
<organism evidence="1">
    <name type="scientific">Amphimedon queenslandica</name>
    <name type="common">Sponge</name>
    <dbReference type="NCBI Taxonomy" id="400682"/>
    <lineage>
        <taxon>Eukaryota</taxon>
        <taxon>Metazoa</taxon>
        <taxon>Porifera</taxon>
        <taxon>Demospongiae</taxon>
        <taxon>Heteroscleromorpha</taxon>
        <taxon>Haplosclerida</taxon>
        <taxon>Niphatidae</taxon>
        <taxon>Amphimedon</taxon>
    </lineage>
</organism>
<reference evidence="1" key="1">
    <citation type="submission" date="2017-05" db="UniProtKB">
        <authorList>
            <consortium name="EnsemblMetazoa"/>
        </authorList>
    </citation>
    <scope>IDENTIFICATION</scope>
</reference>
<dbReference type="InParanoid" id="A0A1X7SPW9"/>